<dbReference type="PANTHER" id="PTHR39599">
    <property type="entry name" value="GPI-ANCHORED PROTEIN (EUROFUNG)-RELATED-RELATED"/>
    <property type="match status" value="1"/>
</dbReference>
<keyword evidence="2" id="KW-1185">Reference proteome</keyword>
<gene>
    <name evidence="1" type="ORF">ASPVEDRAFT_24528</name>
</gene>
<proteinExistence type="predicted"/>
<evidence type="ECO:0008006" key="3">
    <source>
        <dbReference type="Google" id="ProtNLM"/>
    </source>
</evidence>
<dbReference type="AlphaFoldDB" id="A0A1L9P832"/>
<dbReference type="VEuPathDB" id="FungiDB:ASPVEDRAFT_24528"/>
<sequence length="456" mass="49657">MSINLNLNYYLPFVIIDIAETSPDRASCLSADSRFPAIAFQPTSSPMAGFSIPSLAAAHIEKLRHIPASIDKMLFTPLLIGATSIAARVSASTETNQQSNGETALSTKKPVGIRKMSNDSGEKFFMHYWHFEGDENAANTTETQDSTSHTEQIQRSSILPREYYFQPPLFERSVPLAPRDFQCPAGTKACTSIDRSDICCGTDETCVQVEDTGSGDVGCCPAGQDCSGTIGSCWEGYTTCPSSLGGGCCFPGYECVDGGCKYLNYSTRKGRSNINTRLSCGHCHTNLFLDDTDDYLDRDGSPDEHPRAHYHKQHIVNGRFVSARSTYKFNYKHKLRNRNRTVLSNRLLRVLRSLPRRVLPDGSRLRHHLVPGSIIHDNYDSEESGPKECASGWFSCADTVGGGCCPTGYACGSSCTAVPAGSTTGTVDKVAPTVESKAGVVKMNWGSWAVLTVMML</sequence>
<evidence type="ECO:0000313" key="1">
    <source>
        <dbReference type="EMBL" id="OJI97584.1"/>
    </source>
</evidence>
<dbReference type="PANTHER" id="PTHR39599:SF2">
    <property type="entry name" value="ANCHORED PROTEIN, PUTATIVE (AFU_ORTHOLOGUE AFUA_1G09650)-RELATED"/>
    <property type="match status" value="1"/>
</dbReference>
<dbReference type="OrthoDB" id="2426396at2759"/>
<accession>A0A1L9P832</accession>
<name>A0A1L9P832_ASPVE</name>
<dbReference type="GeneID" id="63725188"/>
<dbReference type="Proteomes" id="UP000184073">
    <property type="component" value="Unassembled WGS sequence"/>
</dbReference>
<organism evidence="1 2">
    <name type="scientific">Aspergillus versicolor CBS 583.65</name>
    <dbReference type="NCBI Taxonomy" id="1036611"/>
    <lineage>
        <taxon>Eukaryota</taxon>
        <taxon>Fungi</taxon>
        <taxon>Dikarya</taxon>
        <taxon>Ascomycota</taxon>
        <taxon>Pezizomycotina</taxon>
        <taxon>Eurotiomycetes</taxon>
        <taxon>Eurotiomycetidae</taxon>
        <taxon>Eurotiales</taxon>
        <taxon>Aspergillaceae</taxon>
        <taxon>Aspergillus</taxon>
        <taxon>Aspergillus subgen. Nidulantes</taxon>
    </lineage>
</organism>
<reference evidence="2" key="1">
    <citation type="journal article" date="2017" name="Genome Biol.">
        <title>Comparative genomics reveals high biological diversity and specific adaptations in the industrially and medically important fungal genus Aspergillus.</title>
        <authorList>
            <person name="de Vries R.P."/>
            <person name="Riley R."/>
            <person name="Wiebenga A."/>
            <person name="Aguilar-Osorio G."/>
            <person name="Amillis S."/>
            <person name="Uchima C.A."/>
            <person name="Anderluh G."/>
            <person name="Asadollahi M."/>
            <person name="Askin M."/>
            <person name="Barry K."/>
            <person name="Battaglia E."/>
            <person name="Bayram O."/>
            <person name="Benocci T."/>
            <person name="Braus-Stromeyer S.A."/>
            <person name="Caldana C."/>
            <person name="Canovas D."/>
            <person name="Cerqueira G.C."/>
            <person name="Chen F."/>
            <person name="Chen W."/>
            <person name="Choi C."/>
            <person name="Clum A."/>
            <person name="Dos Santos R.A."/>
            <person name="Damasio A.R."/>
            <person name="Diallinas G."/>
            <person name="Emri T."/>
            <person name="Fekete E."/>
            <person name="Flipphi M."/>
            <person name="Freyberg S."/>
            <person name="Gallo A."/>
            <person name="Gournas C."/>
            <person name="Habgood R."/>
            <person name="Hainaut M."/>
            <person name="Harispe M.L."/>
            <person name="Henrissat B."/>
            <person name="Hilden K.S."/>
            <person name="Hope R."/>
            <person name="Hossain A."/>
            <person name="Karabika E."/>
            <person name="Karaffa L."/>
            <person name="Karanyi Z."/>
            <person name="Krasevec N."/>
            <person name="Kuo A."/>
            <person name="Kusch H."/>
            <person name="LaButti K."/>
            <person name="Lagendijk E.L."/>
            <person name="Lapidus A."/>
            <person name="Levasseur A."/>
            <person name="Lindquist E."/>
            <person name="Lipzen A."/>
            <person name="Logrieco A.F."/>
            <person name="MacCabe A."/>
            <person name="Maekelae M.R."/>
            <person name="Malavazi I."/>
            <person name="Melin P."/>
            <person name="Meyer V."/>
            <person name="Mielnichuk N."/>
            <person name="Miskei M."/>
            <person name="Molnar A.P."/>
            <person name="Mule G."/>
            <person name="Ngan C.Y."/>
            <person name="Orejas M."/>
            <person name="Orosz E."/>
            <person name="Ouedraogo J.P."/>
            <person name="Overkamp K.M."/>
            <person name="Park H.-S."/>
            <person name="Perrone G."/>
            <person name="Piumi F."/>
            <person name="Punt P.J."/>
            <person name="Ram A.F."/>
            <person name="Ramon A."/>
            <person name="Rauscher S."/>
            <person name="Record E."/>
            <person name="Riano-Pachon D.M."/>
            <person name="Robert V."/>
            <person name="Roehrig J."/>
            <person name="Ruller R."/>
            <person name="Salamov A."/>
            <person name="Salih N.S."/>
            <person name="Samson R.A."/>
            <person name="Sandor E."/>
            <person name="Sanguinetti M."/>
            <person name="Schuetze T."/>
            <person name="Sepcic K."/>
            <person name="Shelest E."/>
            <person name="Sherlock G."/>
            <person name="Sophianopoulou V."/>
            <person name="Squina F.M."/>
            <person name="Sun H."/>
            <person name="Susca A."/>
            <person name="Todd R.B."/>
            <person name="Tsang A."/>
            <person name="Unkles S.E."/>
            <person name="van de Wiele N."/>
            <person name="van Rossen-Uffink D."/>
            <person name="Oliveira J.V."/>
            <person name="Vesth T.C."/>
            <person name="Visser J."/>
            <person name="Yu J.-H."/>
            <person name="Zhou M."/>
            <person name="Andersen M.R."/>
            <person name="Archer D.B."/>
            <person name="Baker S.E."/>
            <person name="Benoit I."/>
            <person name="Brakhage A.A."/>
            <person name="Braus G.H."/>
            <person name="Fischer R."/>
            <person name="Frisvad J.C."/>
            <person name="Goldman G.H."/>
            <person name="Houbraken J."/>
            <person name="Oakley B."/>
            <person name="Pocsi I."/>
            <person name="Scazzocchio C."/>
            <person name="Seiboth B."/>
            <person name="vanKuyk P.A."/>
            <person name="Wortman J."/>
            <person name="Dyer P.S."/>
            <person name="Grigoriev I.V."/>
        </authorList>
    </citation>
    <scope>NUCLEOTIDE SEQUENCE [LARGE SCALE GENOMIC DNA]</scope>
    <source>
        <strain evidence="2">CBS 583.65</strain>
    </source>
</reference>
<protein>
    <recommendedName>
        <fullName evidence="3">Chitin-binding type-1 domain-containing protein</fullName>
    </recommendedName>
</protein>
<evidence type="ECO:0000313" key="2">
    <source>
        <dbReference type="Proteomes" id="UP000184073"/>
    </source>
</evidence>
<dbReference type="STRING" id="1036611.A0A1L9P832"/>
<dbReference type="RefSeq" id="XP_040663347.1">
    <property type="nucleotide sequence ID" value="XM_040809677.1"/>
</dbReference>
<dbReference type="EMBL" id="KV878125">
    <property type="protein sequence ID" value="OJI97584.1"/>
    <property type="molecule type" value="Genomic_DNA"/>
</dbReference>